<evidence type="ECO:0000256" key="9">
    <source>
        <dbReference type="ARBA" id="ARBA00023224"/>
    </source>
</evidence>
<keyword evidence="3" id="KW-0716">Sensory transduction</keyword>
<evidence type="ECO:0000256" key="4">
    <source>
        <dbReference type="ARBA" id="ARBA00022692"/>
    </source>
</evidence>
<dbReference type="GO" id="GO:0004984">
    <property type="term" value="F:olfactory receptor activity"/>
    <property type="evidence" value="ECO:0007669"/>
    <property type="project" value="InterPro"/>
</dbReference>
<keyword evidence="9" id="KW-0807">Transducer</keyword>
<keyword evidence="8 11" id="KW-0675">Receptor</keyword>
<evidence type="ECO:0000256" key="3">
    <source>
        <dbReference type="ARBA" id="ARBA00022606"/>
    </source>
</evidence>
<comment type="caution">
    <text evidence="11">The sequence shown here is derived from an EMBL/GenBank/DDBJ whole genome shotgun (WGS) entry which is preliminary data.</text>
</comment>
<accession>A0A8J2HKS6</accession>
<feature type="transmembrane region" description="Helical" evidence="10">
    <location>
        <begin position="129"/>
        <end position="153"/>
    </location>
</feature>
<evidence type="ECO:0000313" key="12">
    <source>
        <dbReference type="Proteomes" id="UP000786811"/>
    </source>
</evidence>
<dbReference type="PANTHER" id="PTHR21137:SF35">
    <property type="entry name" value="ODORANT RECEPTOR 19A-RELATED"/>
    <property type="match status" value="1"/>
</dbReference>
<dbReference type="OrthoDB" id="7696577at2759"/>
<dbReference type="InterPro" id="IPR004117">
    <property type="entry name" value="7tm6_olfct_rcpt"/>
</dbReference>
<gene>
    <name evidence="11" type="ORF">HICCMSTLAB_LOCUS12254</name>
</gene>
<name>A0A8J2HKS6_COTCN</name>
<dbReference type="GO" id="GO:0005549">
    <property type="term" value="F:odorant binding"/>
    <property type="evidence" value="ECO:0007669"/>
    <property type="project" value="InterPro"/>
</dbReference>
<evidence type="ECO:0000256" key="5">
    <source>
        <dbReference type="ARBA" id="ARBA00022725"/>
    </source>
</evidence>
<evidence type="ECO:0000256" key="1">
    <source>
        <dbReference type="ARBA" id="ARBA00004651"/>
    </source>
</evidence>
<dbReference type="EMBL" id="CAJNRD030001124">
    <property type="protein sequence ID" value="CAG5106426.1"/>
    <property type="molecule type" value="Genomic_DNA"/>
</dbReference>
<dbReference type="Pfam" id="PF02949">
    <property type="entry name" value="7tm_6"/>
    <property type="match status" value="1"/>
</dbReference>
<evidence type="ECO:0000313" key="11">
    <source>
        <dbReference type="EMBL" id="CAG5106426.1"/>
    </source>
</evidence>
<dbReference type="GO" id="GO:0007165">
    <property type="term" value="P:signal transduction"/>
    <property type="evidence" value="ECO:0007669"/>
    <property type="project" value="UniProtKB-KW"/>
</dbReference>
<evidence type="ECO:0000256" key="6">
    <source>
        <dbReference type="ARBA" id="ARBA00022989"/>
    </source>
</evidence>
<comment type="subcellular location">
    <subcellularLocation>
        <location evidence="1">Cell membrane</location>
        <topology evidence="1">Multi-pass membrane protein</topology>
    </subcellularLocation>
</comment>
<evidence type="ECO:0000256" key="7">
    <source>
        <dbReference type="ARBA" id="ARBA00023136"/>
    </source>
</evidence>
<feature type="transmembrane region" description="Helical" evidence="10">
    <location>
        <begin position="32"/>
        <end position="50"/>
    </location>
</feature>
<dbReference type="PANTHER" id="PTHR21137">
    <property type="entry name" value="ODORANT RECEPTOR"/>
    <property type="match status" value="1"/>
</dbReference>
<evidence type="ECO:0000256" key="8">
    <source>
        <dbReference type="ARBA" id="ARBA00023170"/>
    </source>
</evidence>
<evidence type="ECO:0000256" key="2">
    <source>
        <dbReference type="ARBA" id="ARBA00022475"/>
    </source>
</evidence>
<feature type="transmembrane region" description="Helical" evidence="10">
    <location>
        <begin position="174"/>
        <end position="196"/>
    </location>
</feature>
<keyword evidence="12" id="KW-1185">Reference proteome</keyword>
<keyword evidence="5" id="KW-0552">Olfaction</keyword>
<proteinExistence type="predicted"/>
<reference evidence="11" key="1">
    <citation type="submission" date="2021-04" db="EMBL/GenBank/DDBJ databases">
        <authorList>
            <person name="Chebbi M.A.C M."/>
        </authorList>
    </citation>
    <scope>NUCLEOTIDE SEQUENCE</scope>
</reference>
<protein>
    <submittedName>
        <fullName evidence="11">Olfactory receptor 137</fullName>
    </submittedName>
</protein>
<keyword evidence="4 10" id="KW-0812">Transmembrane</keyword>
<dbReference type="Proteomes" id="UP000786811">
    <property type="component" value="Unassembled WGS sequence"/>
</dbReference>
<sequence length="370" mass="42965">MDYLASSYCRLNKDLLSCLGEWPYQTSTQRRLVRSIIYFLSASIIIPKIIKLIKVWGNLDLIIECVPMLLLDAVNFVKVANGFMNFHKMRQLFDRIQDDWKLEFTKKEFEILENYAEDGRKLTKFYATYMYSTMLIYFCMPILPKILDVLAPLNASRPELYLFEAEYFIDQHKYYFPILIHAYITCAVAVSILVAFDTEYVVQVLHGCGIFAHMVIRDDEANLKNDKQIKATTYKMVVDCAILHRRALDFADLLESSRVTYFFFVLFVNIAAISITGVQTVLKLDQPTEAVRFGVYTLAQVTHIFYSSYPAQMLYDNSWQMSDAIFAGNWYRAGRNSKNLLHMMIIRSRKPCKLTAGKIYLMSLENFSAV</sequence>
<keyword evidence="7 10" id="KW-0472">Membrane</keyword>
<keyword evidence="6 10" id="KW-1133">Transmembrane helix</keyword>
<feature type="non-terminal residue" evidence="11">
    <location>
        <position position="1"/>
    </location>
</feature>
<evidence type="ECO:0000256" key="10">
    <source>
        <dbReference type="SAM" id="Phobius"/>
    </source>
</evidence>
<dbReference type="AlphaFoldDB" id="A0A8J2HKS6"/>
<feature type="transmembrane region" description="Helical" evidence="10">
    <location>
        <begin position="261"/>
        <end position="282"/>
    </location>
</feature>
<keyword evidence="2" id="KW-1003">Cell membrane</keyword>
<dbReference type="GO" id="GO:0005886">
    <property type="term" value="C:plasma membrane"/>
    <property type="evidence" value="ECO:0007669"/>
    <property type="project" value="UniProtKB-SubCell"/>
</dbReference>
<organism evidence="11 12">
    <name type="scientific">Cotesia congregata</name>
    <name type="common">Parasitoid wasp</name>
    <name type="synonym">Apanteles congregatus</name>
    <dbReference type="NCBI Taxonomy" id="51543"/>
    <lineage>
        <taxon>Eukaryota</taxon>
        <taxon>Metazoa</taxon>
        <taxon>Ecdysozoa</taxon>
        <taxon>Arthropoda</taxon>
        <taxon>Hexapoda</taxon>
        <taxon>Insecta</taxon>
        <taxon>Pterygota</taxon>
        <taxon>Neoptera</taxon>
        <taxon>Endopterygota</taxon>
        <taxon>Hymenoptera</taxon>
        <taxon>Apocrita</taxon>
        <taxon>Ichneumonoidea</taxon>
        <taxon>Braconidae</taxon>
        <taxon>Microgastrinae</taxon>
        <taxon>Cotesia</taxon>
    </lineage>
</organism>